<evidence type="ECO:0000259" key="12">
    <source>
        <dbReference type="Pfam" id="PF02223"/>
    </source>
</evidence>
<sequence length="218" mass="23518">MTQRPGRLVTLDGPGGVGKSTTLAALAERLRDRGDQVHTTIEPSTSALGQFTRANADHIHGRALACLVAADRYDHIRNEIQPHLDAGDIVVCDRYLASTLVVQRLDGVPEPFLLALNADIVLPDLAVLLTADPRTITRRLTARGAHHRFEHHPDAPAREVELYEQAEQTLERLGVPVLTVDTSSVTPSETAERIGNVLPSRPGSVGSRDGLDGNMATP</sequence>
<keyword evidence="8 10" id="KW-0067">ATP-binding</keyword>
<protein>
    <recommendedName>
        <fullName evidence="3 10">Thymidylate kinase</fullName>
        <ecNumber evidence="2 10">2.7.4.9</ecNumber>
    </recommendedName>
    <alternativeName>
        <fullName evidence="10">dTMP kinase</fullName>
    </alternativeName>
</protein>
<dbReference type="PANTHER" id="PTHR10344">
    <property type="entry name" value="THYMIDYLATE KINASE"/>
    <property type="match status" value="1"/>
</dbReference>
<dbReference type="SUPFAM" id="SSF52540">
    <property type="entry name" value="P-loop containing nucleoside triphosphate hydrolases"/>
    <property type="match status" value="1"/>
</dbReference>
<dbReference type="Proteomes" id="UP001611548">
    <property type="component" value="Unassembled WGS sequence"/>
</dbReference>
<evidence type="ECO:0000256" key="7">
    <source>
        <dbReference type="ARBA" id="ARBA00022777"/>
    </source>
</evidence>
<dbReference type="InterPro" id="IPR018094">
    <property type="entry name" value="Thymidylate_kinase"/>
</dbReference>
<comment type="caution">
    <text evidence="10">Lacks conserved residue(s) required for the propagation of feature annotation.</text>
</comment>
<dbReference type="InterPro" id="IPR039430">
    <property type="entry name" value="Thymidylate_kin-like_dom"/>
</dbReference>
<evidence type="ECO:0000256" key="4">
    <source>
        <dbReference type="ARBA" id="ARBA00022679"/>
    </source>
</evidence>
<dbReference type="PANTHER" id="PTHR10344:SF4">
    <property type="entry name" value="UMP-CMP KINASE 2, MITOCHONDRIAL"/>
    <property type="match status" value="1"/>
</dbReference>
<gene>
    <name evidence="10 13" type="primary">tmk</name>
    <name evidence="13" type="ORF">ACH429_22785</name>
</gene>
<organism evidence="13 14">
    <name type="scientific">Streptomyces pathocidini</name>
    <dbReference type="NCBI Taxonomy" id="1650571"/>
    <lineage>
        <taxon>Bacteria</taxon>
        <taxon>Bacillati</taxon>
        <taxon>Actinomycetota</taxon>
        <taxon>Actinomycetes</taxon>
        <taxon>Kitasatosporales</taxon>
        <taxon>Streptomycetaceae</taxon>
        <taxon>Streptomyces</taxon>
    </lineage>
</organism>
<dbReference type="InterPro" id="IPR027417">
    <property type="entry name" value="P-loop_NTPase"/>
</dbReference>
<dbReference type="CDD" id="cd01672">
    <property type="entry name" value="TMPK"/>
    <property type="match status" value="1"/>
</dbReference>
<dbReference type="RefSeq" id="WP_055473668.1">
    <property type="nucleotide sequence ID" value="NZ_JBIRWE010000012.1"/>
</dbReference>
<comment type="similarity">
    <text evidence="1 10">Belongs to the thymidylate kinase family.</text>
</comment>
<keyword evidence="5 10" id="KW-0545">Nucleotide biosynthesis</keyword>
<evidence type="ECO:0000256" key="9">
    <source>
        <dbReference type="ARBA" id="ARBA00048743"/>
    </source>
</evidence>
<accession>A0ABW7UZ40</accession>
<evidence type="ECO:0000313" key="13">
    <source>
        <dbReference type="EMBL" id="MFI1966902.1"/>
    </source>
</evidence>
<evidence type="ECO:0000256" key="2">
    <source>
        <dbReference type="ARBA" id="ARBA00012980"/>
    </source>
</evidence>
<keyword evidence="7 10" id="KW-0418">Kinase</keyword>
<feature type="region of interest" description="Disordered" evidence="11">
    <location>
        <begin position="184"/>
        <end position="218"/>
    </location>
</feature>
<dbReference type="NCBIfam" id="TIGR00041">
    <property type="entry name" value="DTMP_kinase"/>
    <property type="match status" value="1"/>
</dbReference>
<evidence type="ECO:0000256" key="10">
    <source>
        <dbReference type="HAMAP-Rule" id="MF_00165"/>
    </source>
</evidence>
<evidence type="ECO:0000313" key="14">
    <source>
        <dbReference type="Proteomes" id="UP001611548"/>
    </source>
</evidence>
<proteinExistence type="inferred from homology"/>
<dbReference type="HAMAP" id="MF_00165">
    <property type="entry name" value="Thymidylate_kinase"/>
    <property type="match status" value="1"/>
</dbReference>
<evidence type="ECO:0000256" key="6">
    <source>
        <dbReference type="ARBA" id="ARBA00022741"/>
    </source>
</evidence>
<comment type="function">
    <text evidence="10">Phosphorylation of dTMP to form dTDP in both de novo and salvage pathways of dTTP synthesis.</text>
</comment>
<dbReference type="EMBL" id="JBIRWE010000012">
    <property type="protein sequence ID" value="MFI1966902.1"/>
    <property type="molecule type" value="Genomic_DNA"/>
</dbReference>
<evidence type="ECO:0000256" key="11">
    <source>
        <dbReference type="SAM" id="MobiDB-lite"/>
    </source>
</evidence>
<evidence type="ECO:0000256" key="5">
    <source>
        <dbReference type="ARBA" id="ARBA00022727"/>
    </source>
</evidence>
<keyword evidence="4 10" id="KW-0808">Transferase</keyword>
<comment type="caution">
    <text evidence="13">The sequence shown here is derived from an EMBL/GenBank/DDBJ whole genome shotgun (WGS) entry which is preliminary data.</text>
</comment>
<dbReference type="Pfam" id="PF02223">
    <property type="entry name" value="Thymidylate_kin"/>
    <property type="match status" value="1"/>
</dbReference>
<keyword evidence="14" id="KW-1185">Reference proteome</keyword>
<feature type="domain" description="Thymidylate kinase-like" evidence="12">
    <location>
        <begin position="11"/>
        <end position="153"/>
    </location>
</feature>
<dbReference type="GO" id="GO:0004798">
    <property type="term" value="F:dTMP kinase activity"/>
    <property type="evidence" value="ECO:0007669"/>
    <property type="project" value="UniProtKB-EC"/>
</dbReference>
<dbReference type="EC" id="2.7.4.9" evidence="2 10"/>
<reference evidence="13 14" key="1">
    <citation type="submission" date="2024-10" db="EMBL/GenBank/DDBJ databases">
        <title>The Natural Products Discovery Center: Release of the First 8490 Sequenced Strains for Exploring Actinobacteria Biosynthetic Diversity.</title>
        <authorList>
            <person name="Kalkreuter E."/>
            <person name="Kautsar S.A."/>
            <person name="Yang D."/>
            <person name="Bader C.D."/>
            <person name="Teijaro C.N."/>
            <person name="Fluegel L."/>
            <person name="Davis C.M."/>
            <person name="Simpson J.R."/>
            <person name="Lauterbach L."/>
            <person name="Steele A.D."/>
            <person name="Gui C."/>
            <person name="Meng S."/>
            <person name="Li G."/>
            <person name="Viehrig K."/>
            <person name="Ye F."/>
            <person name="Su P."/>
            <person name="Kiefer A.F."/>
            <person name="Nichols A."/>
            <person name="Cepeda A.J."/>
            <person name="Yan W."/>
            <person name="Fan B."/>
            <person name="Jiang Y."/>
            <person name="Adhikari A."/>
            <person name="Zheng C.-J."/>
            <person name="Schuster L."/>
            <person name="Cowan T.M."/>
            <person name="Smanski M.J."/>
            <person name="Chevrette M.G."/>
            <person name="De Carvalho L.P.S."/>
            <person name="Shen B."/>
        </authorList>
    </citation>
    <scope>NUCLEOTIDE SEQUENCE [LARGE SCALE GENOMIC DNA]</scope>
    <source>
        <strain evidence="13 14">NPDC020327</strain>
    </source>
</reference>
<evidence type="ECO:0000256" key="3">
    <source>
        <dbReference type="ARBA" id="ARBA00017144"/>
    </source>
</evidence>
<evidence type="ECO:0000256" key="8">
    <source>
        <dbReference type="ARBA" id="ARBA00022840"/>
    </source>
</evidence>
<dbReference type="Gene3D" id="3.40.50.300">
    <property type="entry name" value="P-loop containing nucleotide triphosphate hydrolases"/>
    <property type="match status" value="1"/>
</dbReference>
<keyword evidence="6 10" id="KW-0547">Nucleotide-binding</keyword>
<name>A0ABW7UZ40_9ACTN</name>
<evidence type="ECO:0000256" key="1">
    <source>
        <dbReference type="ARBA" id="ARBA00009776"/>
    </source>
</evidence>
<comment type="catalytic activity">
    <reaction evidence="9 10">
        <text>dTMP + ATP = dTDP + ADP</text>
        <dbReference type="Rhea" id="RHEA:13517"/>
        <dbReference type="ChEBI" id="CHEBI:30616"/>
        <dbReference type="ChEBI" id="CHEBI:58369"/>
        <dbReference type="ChEBI" id="CHEBI:63528"/>
        <dbReference type="ChEBI" id="CHEBI:456216"/>
        <dbReference type="EC" id="2.7.4.9"/>
    </reaction>
</comment>